<protein>
    <recommendedName>
        <fullName evidence="1">ABM domain-containing protein</fullName>
    </recommendedName>
</protein>
<dbReference type="Pfam" id="PF03992">
    <property type="entry name" value="ABM"/>
    <property type="match status" value="1"/>
</dbReference>
<feature type="domain" description="ABM" evidence="1">
    <location>
        <begin position="47"/>
        <end position="140"/>
    </location>
</feature>
<name>A0ABP8MQV7_9BACT</name>
<dbReference type="InterPro" id="IPR011008">
    <property type="entry name" value="Dimeric_a/b-barrel"/>
</dbReference>
<proteinExistence type="predicted"/>
<accession>A0ABP8MQV7</accession>
<reference evidence="3" key="1">
    <citation type="journal article" date="2019" name="Int. J. Syst. Evol. Microbiol.">
        <title>The Global Catalogue of Microorganisms (GCM) 10K type strain sequencing project: providing services to taxonomists for standard genome sequencing and annotation.</title>
        <authorList>
            <consortium name="The Broad Institute Genomics Platform"/>
            <consortium name="The Broad Institute Genome Sequencing Center for Infectious Disease"/>
            <person name="Wu L."/>
            <person name="Ma J."/>
        </authorList>
    </citation>
    <scope>NUCLEOTIDE SEQUENCE [LARGE SCALE GENOMIC DNA]</scope>
    <source>
        <strain evidence="3">JCM 17927</strain>
    </source>
</reference>
<keyword evidence="3" id="KW-1185">Reference proteome</keyword>
<gene>
    <name evidence="2" type="ORF">GCM10023189_21190</name>
</gene>
<dbReference type="PROSITE" id="PS51725">
    <property type="entry name" value="ABM"/>
    <property type="match status" value="1"/>
</dbReference>
<evidence type="ECO:0000259" key="1">
    <source>
        <dbReference type="PROSITE" id="PS51725"/>
    </source>
</evidence>
<sequence length="154" mass="17519">MNLPQHSLNKQMAVRKSLISLLNLVFIIVSYHTASAQQNELVQPRPMVRIAEIDIEPDYLEAYKAILAEEAAASVKLEPGVMAIFPMYQKENKTQVRILEIYVSKAAYEQHVKTPHFQKYKTTTAKMVKSLKLVDMEGIDWATVPLIFKKSNGN</sequence>
<dbReference type="SUPFAM" id="SSF54909">
    <property type="entry name" value="Dimeric alpha+beta barrel"/>
    <property type="match status" value="1"/>
</dbReference>
<evidence type="ECO:0000313" key="3">
    <source>
        <dbReference type="Proteomes" id="UP001501175"/>
    </source>
</evidence>
<evidence type="ECO:0000313" key="2">
    <source>
        <dbReference type="EMBL" id="GAA4454552.1"/>
    </source>
</evidence>
<dbReference type="InterPro" id="IPR007138">
    <property type="entry name" value="ABM_dom"/>
</dbReference>
<organism evidence="2 3">
    <name type="scientific">Nibrella saemangeumensis</name>
    <dbReference type="NCBI Taxonomy" id="1084526"/>
    <lineage>
        <taxon>Bacteria</taxon>
        <taxon>Pseudomonadati</taxon>
        <taxon>Bacteroidota</taxon>
        <taxon>Cytophagia</taxon>
        <taxon>Cytophagales</taxon>
        <taxon>Spirosomataceae</taxon>
        <taxon>Nibrella</taxon>
    </lineage>
</organism>
<dbReference type="Proteomes" id="UP001501175">
    <property type="component" value="Unassembled WGS sequence"/>
</dbReference>
<dbReference type="EMBL" id="BAABHD010000024">
    <property type="protein sequence ID" value="GAA4454552.1"/>
    <property type="molecule type" value="Genomic_DNA"/>
</dbReference>
<comment type="caution">
    <text evidence="2">The sequence shown here is derived from an EMBL/GenBank/DDBJ whole genome shotgun (WGS) entry which is preliminary data.</text>
</comment>
<dbReference type="Gene3D" id="3.30.70.100">
    <property type="match status" value="1"/>
</dbReference>